<sequence>MPRDPAADNCLKRRGQSNFCQPCYSYCSSDPQFQGMSSAEILAKIAEDEDAYNEGLSTWEEGRRNGARRSKNSDRSTQVTGEVRNAVNTKQLLGYLWPQALLKKHGLQDLWAQGPRQTVNHFGKTITGIMRDCNGVGAIEVTQDSQVAAVRSHHVCDREAEEQDEANEIHQGLTKQLKLTHDEQGNGVLKGKKKAREDLDDFFGIWGVSGVVSSTAASTNDDEKDESSQATTKATKRPRKEAAAKAAVFGGMGSRLSSATLTINAPGDDGSSLPDASTPQFGASSSWLFGGTSKLRSKGKAGGKGSCKGSKELDITDKILQQYDSMKAAFANDASFMGISFSKVTTMSEKLQGRSSEECLKLLRELSSSGSGVDTERALTTMRKLTSANSEVPALCQVVSAVHDVEASAATLLEGIEEAKGAGISLPESLQQMYHARALMEKCKAGDWQGFFDMLQGDAIAAMFGNGPEQDALIEFQFCSFRSSLSKLLQQEVSVQSDQPDPDVQSQPISEEEKAHREATKNQATKARALELASGVKEFLQLFLDSSLSASWSQHASVAPFVVEIENLKKVADAACMGERTIPADEVDTLKSARMSLLHKKAALHECMTLFPLGQFIQQMCNAGLEAFHRDKALASDLDSCITACAQMKSFTMDLLLKGEAPDITIQVPGQAKLCEVVQKMNMIQNTASANFMHEFETQMALVDTKMQEVKSALAKACARKFQLLCGDQLLQVLNMALSENLTADITANLIEKVNFAKSFAPCSQSVLQKCIGLQSQDVISVITNVKEFFGILATALPGLVALLQASSDAGQFSPSRLLHAEMLKFMEAWASATKRSALQEMVPEIHEKLSALVQKVCQNAMPPECIRGFLHFVMFLSGYEKSKEMNTIVGEFQGDEDKVMLDFTGIFENYYMELPDNWCPLKHGDVELPSSAICAAGAVLPLAKMLVHMSEWTKSLHELTSTAVALQKPGSRPEEMFSGCVMHVLASKEHEAGKFMHCVRRASHGANITQQAVAAHFVCGMQAKGAQLFLKMIEVAIGDFRELREMLQNSYKQFDGILEFNAALDEGKIDPQLTDRMCNCLAMQKSYLFLSHGVEMVDSLQRFLVGLAAAATPAGQNEFRCGADFRGVADAANASIRELKAFLTADSNSKVSIQELKAELKELNAPDVKPFTIGLIQCAVANATIAQACCRTLKTGETRQALVQRANNGIRKRGWSVHSVLTRRCASILSGKPAQ</sequence>
<dbReference type="AlphaFoldDB" id="A0A1Q9EAI4"/>
<evidence type="ECO:0000313" key="3">
    <source>
        <dbReference type="Proteomes" id="UP000186817"/>
    </source>
</evidence>
<comment type="caution">
    <text evidence="2">The sequence shown here is derived from an EMBL/GenBank/DDBJ whole genome shotgun (WGS) entry which is preliminary data.</text>
</comment>
<feature type="region of interest" description="Disordered" evidence="1">
    <location>
        <begin position="216"/>
        <end position="241"/>
    </location>
</feature>
<proteinExistence type="predicted"/>
<evidence type="ECO:0000256" key="1">
    <source>
        <dbReference type="SAM" id="MobiDB-lite"/>
    </source>
</evidence>
<dbReference type="Proteomes" id="UP000186817">
    <property type="component" value="Unassembled WGS sequence"/>
</dbReference>
<organism evidence="2 3">
    <name type="scientific">Symbiodinium microadriaticum</name>
    <name type="common">Dinoflagellate</name>
    <name type="synonym">Zooxanthella microadriatica</name>
    <dbReference type="NCBI Taxonomy" id="2951"/>
    <lineage>
        <taxon>Eukaryota</taxon>
        <taxon>Sar</taxon>
        <taxon>Alveolata</taxon>
        <taxon>Dinophyceae</taxon>
        <taxon>Suessiales</taxon>
        <taxon>Symbiodiniaceae</taxon>
        <taxon>Symbiodinium</taxon>
    </lineage>
</organism>
<accession>A0A1Q9EAI4</accession>
<protein>
    <submittedName>
        <fullName evidence="2">Uncharacterized protein</fullName>
    </submittedName>
</protein>
<dbReference type="EMBL" id="LSRX01000211">
    <property type="protein sequence ID" value="OLQ04423.1"/>
    <property type="molecule type" value="Genomic_DNA"/>
</dbReference>
<feature type="compositionally biased region" description="Basic and acidic residues" evidence="1">
    <location>
        <begin position="511"/>
        <end position="520"/>
    </location>
</feature>
<reference evidence="2 3" key="1">
    <citation type="submission" date="2016-02" db="EMBL/GenBank/DDBJ databases">
        <title>Genome analysis of coral dinoflagellate symbionts highlights evolutionary adaptations to a symbiotic lifestyle.</title>
        <authorList>
            <person name="Aranda M."/>
            <person name="Li Y."/>
            <person name="Liew Y.J."/>
            <person name="Baumgarten S."/>
            <person name="Simakov O."/>
            <person name="Wilson M."/>
            <person name="Piel J."/>
            <person name="Ashoor H."/>
            <person name="Bougouffa S."/>
            <person name="Bajic V.B."/>
            <person name="Ryu T."/>
            <person name="Ravasi T."/>
            <person name="Bayer T."/>
            <person name="Micklem G."/>
            <person name="Kim H."/>
            <person name="Bhak J."/>
            <person name="Lajeunesse T.C."/>
            <person name="Voolstra C.R."/>
        </authorList>
    </citation>
    <scope>NUCLEOTIDE SEQUENCE [LARGE SCALE GENOMIC DNA]</scope>
    <source>
        <strain evidence="2 3">CCMP2467</strain>
    </source>
</reference>
<gene>
    <name evidence="2" type="ORF">AK812_SmicGene12505</name>
</gene>
<feature type="compositionally biased region" description="Low complexity" evidence="1">
    <location>
        <begin position="494"/>
        <end position="508"/>
    </location>
</feature>
<keyword evidence="3" id="KW-1185">Reference proteome</keyword>
<name>A0A1Q9EAI4_SYMMI</name>
<feature type="region of interest" description="Disordered" evidence="1">
    <location>
        <begin position="494"/>
        <end position="523"/>
    </location>
</feature>
<dbReference type="OrthoDB" id="418025at2759"/>
<evidence type="ECO:0000313" key="2">
    <source>
        <dbReference type="EMBL" id="OLQ04423.1"/>
    </source>
</evidence>